<evidence type="ECO:0000313" key="2">
    <source>
        <dbReference type="Proteomes" id="UP000315217"/>
    </source>
</evidence>
<protein>
    <submittedName>
        <fullName evidence="1">Uncharacterized protein</fullName>
    </submittedName>
</protein>
<dbReference type="EMBL" id="VBAI01000241">
    <property type="protein sequence ID" value="TMJ07796.1"/>
    <property type="molecule type" value="Genomic_DNA"/>
</dbReference>
<evidence type="ECO:0000313" key="1">
    <source>
        <dbReference type="EMBL" id="TMJ07796.1"/>
    </source>
</evidence>
<name>A0A537LIK4_9BACT</name>
<sequence>MAMQHLKSQGKVFGAVPLGFSILKQRSAKEFKSRIAIKIADLSSIMDIGIGKHVWWKSVAMRQGKD</sequence>
<dbReference type="Proteomes" id="UP000315217">
    <property type="component" value="Unassembled WGS sequence"/>
</dbReference>
<organism evidence="1 2">
    <name type="scientific">Candidatus Segetimicrobium genomatis</name>
    <dbReference type="NCBI Taxonomy" id="2569760"/>
    <lineage>
        <taxon>Bacteria</taxon>
        <taxon>Bacillati</taxon>
        <taxon>Candidatus Sysuimicrobiota</taxon>
        <taxon>Candidatus Sysuimicrobiia</taxon>
        <taxon>Candidatus Sysuimicrobiales</taxon>
        <taxon>Candidatus Segetimicrobiaceae</taxon>
        <taxon>Candidatus Segetimicrobium</taxon>
    </lineage>
</organism>
<dbReference type="AlphaFoldDB" id="A0A537LIK4"/>
<comment type="caution">
    <text evidence="1">The sequence shown here is derived from an EMBL/GenBank/DDBJ whole genome shotgun (WGS) entry which is preliminary data.</text>
</comment>
<gene>
    <name evidence="1" type="ORF">E6G98_13255</name>
</gene>
<accession>A0A537LIK4</accession>
<reference evidence="1 2" key="1">
    <citation type="journal article" date="2019" name="Nat. Microbiol.">
        <title>Mediterranean grassland soil C-N compound turnover is dependent on rainfall and depth, and is mediated by genomically divergent microorganisms.</title>
        <authorList>
            <person name="Diamond S."/>
            <person name="Andeer P.F."/>
            <person name="Li Z."/>
            <person name="Crits-Christoph A."/>
            <person name="Burstein D."/>
            <person name="Anantharaman K."/>
            <person name="Lane K.R."/>
            <person name="Thomas B.C."/>
            <person name="Pan C."/>
            <person name="Northen T.R."/>
            <person name="Banfield J.F."/>
        </authorList>
    </citation>
    <scope>NUCLEOTIDE SEQUENCE [LARGE SCALE GENOMIC DNA]</scope>
    <source>
        <strain evidence="1">NP_1</strain>
    </source>
</reference>
<proteinExistence type="predicted"/>